<dbReference type="InterPro" id="IPR039565">
    <property type="entry name" value="BamD-like"/>
</dbReference>
<evidence type="ECO:0000259" key="2">
    <source>
        <dbReference type="Pfam" id="PF13525"/>
    </source>
</evidence>
<evidence type="ECO:0000313" key="4">
    <source>
        <dbReference type="Proteomes" id="UP000064201"/>
    </source>
</evidence>
<sequence>MDRRISPVKSEQNPITPRRFRPAALTASALFGLILAGCATTPPTGSEPPPEDVRYALERGDCRAAYSALDTADAPASVDVRLSVARVCLQRGEFARTRNLTDTIRQENPDHPDIDYAAYLGALAHLGTWNRAASAPPKQRSEQGRQVFLQLAAFLNDYPMSEYAESIAPRLARMRENLASIELEIADRSAAAGHADEARARIEYVRDYYPGTTAAQTAAERLKARHADEDDTGN</sequence>
<dbReference type="InterPro" id="IPR011990">
    <property type="entry name" value="TPR-like_helical_dom_sf"/>
</dbReference>
<dbReference type="PATRIC" id="fig|106634.4.peg.335"/>
<proteinExistence type="predicted"/>
<organism evidence="3 4">
    <name type="scientific">Thioalkalivibrio versutus</name>
    <dbReference type="NCBI Taxonomy" id="106634"/>
    <lineage>
        <taxon>Bacteria</taxon>
        <taxon>Pseudomonadati</taxon>
        <taxon>Pseudomonadota</taxon>
        <taxon>Gammaproteobacteria</taxon>
        <taxon>Chromatiales</taxon>
        <taxon>Ectothiorhodospiraceae</taxon>
        <taxon>Thioalkalivibrio</taxon>
    </lineage>
</organism>
<feature type="domain" description="Outer membrane lipoprotein BamD-like" evidence="2">
    <location>
        <begin position="54"/>
        <end position="223"/>
    </location>
</feature>
<protein>
    <recommendedName>
        <fullName evidence="2">Outer membrane lipoprotein BamD-like domain-containing protein</fullName>
    </recommendedName>
</protein>
<dbReference type="Gene3D" id="1.25.40.10">
    <property type="entry name" value="Tetratricopeptide repeat domain"/>
    <property type="match status" value="1"/>
</dbReference>
<keyword evidence="1" id="KW-0732">Signal</keyword>
<evidence type="ECO:0000313" key="3">
    <source>
        <dbReference type="EMBL" id="AKJ94151.1"/>
    </source>
</evidence>
<dbReference type="Proteomes" id="UP000064201">
    <property type="component" value="Chromosome"/>
</dbReference>
<dbReference type="EMBL" id="CP011367">
    <property type="protein sequence ID" value="AKJ94151.1"/>
    <property type="molecule type" value="Genomic_DNA"/>
</dbReference>
<dbReference type="AlphaFoldDB" id="A0A0G3G5P6"/>
<dbReference type="KEGG" id="tvr:TVD_01640"/>
<reference evidence="3 4" key="1">
    <citation type="submission" date="2015-04" db="EMBL/GenBank/DDBJ databases">
        <title>Complete Sequence for the Genome of the Thioalkalivibrio versutus D301.</title>
        <authorList>
            <person name="Mu T."/>
            <person name="Zhou J."/>
            <person name="Xu X."/>
        </authorList>
    </citation>
    <scope>NUCLEOTIDE SEQUENCE [LARGE SCALE GENOMIC DNA]</scope>
    <source>
        <strain evidence="3 4">D301</strain>
    </source>
</reference>
<accession>A0A0G3G5P6</accession>
<name>A0A0G3G5P6_9GAMM</name>
<dbReference type="STRING" id="106634.TVD_01640"/>
<evidence type="ECO:0000256" key="1">
    <source>
        <dbReference type="ARBA" id="ARBA00022729"/>
    </source>
</evidence>
<gene>
    <name evidence="3" type="ORF">TVD_01640</name>
</gene>
<dbReference type="Pfam" id="PF13525">
    <property type="entry name" value="YfiO"/>
    <property type="match status" value="1"/>
</dbReference>
<keyword evidence="4" id="KW-1185">Reference proteome</keyword>